<gene>
    <name evidence="2" type="ORF">S06H3_52506</name>
</gene>
<keyword evidence="1" id="KW-0472">Membrane</keyword>
<comment type="caution">
    <text evidence="2">The sequence shown here is derived from an EMBL/GenBank/DDBJ whole genome shotgun (WGS) entry which is preliminary data.</text>
</comment>
<name>X1P1X2_9ZZZZ</name>
<reference evidence="2" key="1">
    <citation type="journal article" date="2014" name="Front. Microbiol.">
        <title>High frequency of phylogenetically diverse reductive dehalogenase-homologous genes in deep subseafloor sedimentary metagenomes.</title>
        <authorList>
            <person name="Kawai M."/>
            <person name="Futagami T."/>
            <person name="Toyoda A."/>
            <person name="Takaki Y."/>
            <person name="Nishi S."/>
            <person name="Hori S."/>
            <person name="Arai W."/>
            <person name="Tsubouchi T."/>
            <person name="Morono Y."/>
            <person name="Uchiyama I."/>
            <person name="Ito T."/>
            <person name="Fujiyama A."/>
            <person name="Inagaki F."/>
            <person name="Takami H."/>
        </authorList>
    </citation>
    <scope>NUCLEOTIDE SEQUENCE</scope>
    <source>
        <strain evidence="2">Expedition CK06-06</strain>
    </source>
</reference>
<feature type="non-terminal residue" evidence="2">
    <location>
        <position position="1"/>
    </location>
</feature>
<evidence type="ECO:0000313" key="2">
    <source>
        <dbReference type="EMBL" id="GAI49883.1"/>
    </source>
</evidence>
<keyword evidence="1" id="KW-0812">Transmembrane</keyword>
<accession>X1P1X2</accession>
<feature type="transmembrane region" description="Helical" evidence="1">
    <location>
        <begin position="24"/>
        <end position="48"/>
    </location>
</feature>
<evidence type="ECO:0000256" key="1">
    <source>
        <dbReference type="SAM" id="Phobius"/>
    </source>
</evidence>
<protein>
    <submittedName>
        <fullName evidence="2">Uncharacterized protein</fullName>
    </submittedName>
</protein>
<proteinExistence type="predicted"/>
<dbReference type="EMBL" id="BARV01033399">
    <property type="protein sequence ID" value="GAI49883.1"/>
    <property type="molecule type" value="Genomic_DNA"/>
</dbReference>
<keyword evidence="1" id="KW-1133">Transmembrane helix</keyword>
<sequence>KSDEELREYCDQLAEQIVPPEVSWLPLAILAGVGLLGVGGAALAFTMAKPME</sequence>
<dbReference type="AlphaFoldDB" id="X1P1X2"/>
<organism evidence="2">
    <name type="scientific">marine sediment metagenome</name>
    <dbReference type="NCBI Taxonomy" id="412755"/>
    <lineage>
        <taxon>unclassified sequences</taxon>
        <taxon>metagenomes</taxon>
        <taxon>ecological metagenomes</taxon>
    </lineage>
</organism>